<sequence length="532" mass="54668">MKKSRISAQLLAALVLAAGVLGLTSCAHKIYYNPADNYAGRTTPPSGLLERVLASYTVNGSSGGLEILDGLRDLRRNVQNTITSFSISGYAGGNPLEIFNYPEEQVGYVLNQVDGSLTGISYATEASNGAVANFGASPAGAAAAPNGAIFAGAAEGAGELIMTASGGQYIFSLPGVYRTYINPGATVVLAMVRNTNALYRVVKINASGTPTPPPGAVDCQPLLLPTYCVVPVGPTPTSNPAGANADYDHPIYAYSSLDASTIYVMNCGPECGGTTSSVLALQASALNINNVPTVDPSTQPAPLSTLLPVANPIPVPGGATLVLSDASYLYVTGQNVTSNGLLGGNLTLINLSTGAVGKAIPISDGTKTRILFGDNNTLWIGSTQCANGVRAAKATSELAAQGYTDQAGNYNCLTMVTGIGSSGPTATIIPAVVQSNVSSVAAVTVGYPNTNQNLYYYGSLTGLCWVEAKGKMYTAYGGQVHAFYTGAAITDQFEPGYNTTPAAGTELNNYNFTVQGTVLDVVYMDATTNTNN</sequence>
<dbReference type="AlphaFoldDB" id="A0A1H5SBI0"/>
<reference evidence="1 2" key="1">
    <citation type="submission" date="2016-10" db="EMBL/GenBank/DDBJ databases">
        <authorList>
            <person name="de Groot N.N."/>
        </authorList>
    </citation>
    <scope>NUCLEOTIDE SEQUENCE [LARGE SCALE GENOMIC DNA]</scope>
    <source>
        <strain evidence="1 2">DSM 22489</strain>
    </source>
</reference>
<gene>
    <name evidence="1" type="ORF">SAMN05421819_0140</name>
</gene>
<evidence type="ECO:0000313" key="1">
    <source>
        <dbReference type="EMBL" id="SEF47939.1"/>
    </source>
</evidence>
<organism evidence="1 2">
    <name type="scientific">Bryocella elongata</name>
    <dbReference type="NCBI Taxonomy" id="863522"/>
    <lineage>
        <taxon>Bacteria</taxon>
        <taxon>Pseudomonadati</taxon>
        <taxon>Acidobacteriota</taxon>
        <taxon>Terriglobia</taxon>
        <taxon>Terriglobales</taxon>
        <taxon>Acidobacteriaceae</taxon>
        <taxon>Bryocella</taxon>
    </lineage>
</organism>
<proteinExistence type="predicted"/>
<accession>A0A1H5SBI0</accession>
<dbReference type="RefSeq" id="WP_235011258.1">
    <property type="nucleotide sequence ID" value="NZ_FNVA01000001.1"/>
</dbReference>
<evidence type="ECO:0000313" key="2">
    <source>
        <dbReference type="Proteomes" id="UP000236728"/>
    </source>
</evidence>
<protein>
    <submittedName>
        <fullName evidence="1">Uncharacterized protein</fullName>
    </submittedName>
</protein>
<dbReference type="PROSITE" id="PS51257">
    <property type="entry name" value="PROKAR_LIPOPROTEIN"/>
    <property type="match status" value="1"/>
</dbReference>
<dbReference type="Proteomes" id="UP000236728">
    <property type="component" value="Unassembled WGS sequence"/>
</dbReference>
<dbReference type="EMBL" id="FNVA01000001">
    <property type="protein sequence ID" value="SEF47939.1"/>
    <property type="molecule type" value="Genomic_DNA"/>
</dbReference>
<name>A0A1H5SBI0_9BACT</name>
<keyword evidence="2" id="KW-1185">Reference proteome</keyword>